<reference evidence="2 3" key="1">
    <citation type="submission" date="2019-03" db="EMBL/GenBank/DDBJ databases">
        <title>Genomic Encyclopedia of Type Strains, Phase III (KMG-III): the genomes of soil and plant-associated and newly described type strains.</title>
        <authorList>
            <person name="Whitman W."/>
        </authorList>
    </citation>
    <scope>NUCLEOTIDE SEQUENCE [LARGE SCALE GENOMIC DNA]</scope>
    <source>
        <strain evidence="2 3">CECT 8446</strain>
    </source>
</reference>
<feature type="domain" description="3-keto-alpha-glucoside-1,2-lyase/3-keto-2-hydroxy-glucal hydratase" evidence="1">
    <location>
        <begin position="60"/>
        <end position="263"/>
    </location>
</feature>
<accession>A0A4V3D1W8</accession>
<dbReference type="Proteomes" id="UP000294535">
    <property type="component" value="Unassembled WGS sequence"/>
</dbReference>
<comment type="caution">
    <text evidence="2">The sequence shown here is derived from an EMBL/GenBank/DDBJ whole genome shotgun (WGS) entry which is preliminary data.</text>
</comment>
<evidence type="ECO:0000313" key="2">
    <source>
        <dbReference type="EMBL" id="TDQ14802.1"/>
    </source>
</evidence>
<gene>
    <name evidence="2" type="ORF">DFQ04_3396</name>
</gene>
<dbReference type="AlphaFoldDB" id="A0A4V3D1W8"/>
<dbReference type="Gene3D" id="2.60.120.560">
    <property type="entry name" value="Exo-inulinase, domain 1"/>
    <property type="match status" value="1"/>
</dbReference>
<protein>
    <submittedName>
        <fullName evidence="2">Uncharacterized protein DUF1080</fullName>
    </submittedName>
</protein>
<evidence type="ECO:0000313" key="3">
    <source>
        <dbReference type="Proteomes" id="UP000294535"/>
    </source>
</evidence>
<sequence>MGSRKHEIDITMKKNYLVLASLLALAFACGPKATEESTEMVEEVVAVPDNSLTEDEKANGWMLLFDGTSMDGWRAFNGDSTPPNWIIEDGAMKGLGATGGEDFGGDIVFGPMEFEEFELEFAWKISPGGNSGVFYHVVEGPKYKAPYYTGPEYQVIDQIGFAQPLEKWQSIGADYAMYEPDFEGAVKPAGEWNVSKIIFSEQGASYWLNGKKTVEFIPYSEDWNTRRNSGKWNDFPDYKIAKKGLIALQDHGDPVWFKNIKIRIL</sequence>
<keyword evidence="3" id="KW-1185">Reference proteome</keyword>
<dbReference type="EMBL" id="SNYF01000009">
    <property type="protein sequence ID" value="TDQ14802.1"/>
    <property type="molecule type" value="Genomic_DNA"/>
</dbReference>
<dbReference type="PROSITE" id="PS51257">
    <property type="entry name" value="PROKAR_LIPOPROTEIN"/>
    <property type="match status" value="1"/>
</dbReference>
<organism evidence="2 3">
    <name type="scientific">Algoriphagus boseongensis</name>
    <dbReference type="NCBI Taxonomy" id="1442587"/>
    <lineage>
        <taxon>Bacteria</taxon>
        <taxon>Pseudomonadati</taxon>
        <taxon>Bacteroidota</taxon>
        <taxon>Cytophagia</taxon>
        <taxon>Cytophagales</taxon>
        <taxon>Cyclobacteriaceae</taxon>
        <taxon>Algoriphagus</taxon>
    </lineage>
</organism>
<dbReference type="Pfam" id="PF06439">
    <property type="entry name" value="3keto-disac_hyd"/>
    <property type="match status" value="1"/>
</dbReference>
<proteinExistence type="predicted"/>
<dbReference type="GO" id="GO:0016787">
    <property type="term" value="F:hydrolase activity"/>
    <property type="evidence" value="ECO:0007669"/>
    <property type="project" value="InterPro"/>
</dbReference>
<evidence type="ECO:0000259" key="1">
    <source>
        <dbReference type="Pfam" id="PF06439"/>
    </source>
</evidence>
<dbReference type="InterPro" id="IPR010496">
    <property type="entry name" value="AL/BT2_dom"/>
</dbReference>
<name>A0A4V3D1W8_9BACT</name>